<proteinExistence type="predicted"/>
<dbReference type="AlphaFoldDB" id="A0AAN5LBN3"/>
<evidence type="ECO:0000313" key="2">
    <source>
        <dbReference type="EMBL" id="HAT1683842.1"/>
    </source>
</evidence>
<evidence type="ECO:0000313" key="3">
    <source>
        <dbReference type="Proteomes" id="UP000856143"/>
    </source>
</evidence>
<keyword evidence="1" id="KW-1133">Transmembrane helix</keyword>
<reference evidence="2" key="2">
    <citation type="submission" date="2020-11" db="EMBL/GenBank/DDBJ databases">
        <authorList>
            <consortium name="NCBI Pathogen Detection Project"/>
        </authorList>
    </citation>
    <scope>NUCLEOTIDE SEQUENCE</scope>
    <source>
        <strain evidence="2">R404</strain>
    </source>
</reference>
<keyword evidence="1" id="KW-0472">Membrane</keyword>
<protein>
    <submittedName>
        <fullName evidence="2">Uncharacterized protein</fullName>
    </submittedName>
</protein>
<sequence length="51" mass="5518">MIDDTNKTSLRIGGKMSEQGADKAGLALVHYLGIAAVLCSVATIIWAIKWW</sequence>
<reference evidence="2" key="1">
    <citation type="journal article" date="2018" name="Genome Biol.">
        <title>SKESA: strategic k-mer extension for scrupulous assemblies.</title>
        <authorList>
            <person name="Souvorov A."/>
            <person name="Agarwala R."/>
            <person name="Lipman D.J."/>
        </authorList>
    </citation>
    <scope>NUCLEOTIDE SEQUENCE</scope>
    <source>
        <strain evidence="2">R404</strain>
    </source>
</reference>
<comment type="caution">
    <text evidence="2">The sequence shown here is derived from an EMBL/GenBank/DDBJ whole genome shotgun (WGS) entry which is preliminary data.</text>
</comment>
<name>A0AAN5LBN3_KLEOX</name>
<dbReference type="Proteomes" id="UP000856143">
    <property type="component" value="Unassembled WGS sequence"/>
</dbReference>
<evidence type="ECO:0000256" key="1">
    <source>
        <dbReference type="SAM" id="Phobius"/>
    </source>
</evidence>
<keyword evidence="1" id="KW-0812">Transmembrane</keyword>
<accession>A0AAN5LBN3</accession>
<dbReference type="EMBL" id="DACSEO010000075">
    <property type="protein sequence ID" value="HAT1683842.1"/>
    <property type="molecule type" value="Genomic_DNA"/>
</dbReference>
<feature type="transmembrane region" description="Helical" evidence="1">
    <location>
        <begin position="28"/>
        <end position="48"/>
    </location>
</feature>
<gene>
    <name evidence="2" type="ORF">I8Y21_004599</name>
</gene>
<organism evidence="2 3">
    <name type="scientific">Klebsiella oxytoca</name>
    <dbReference type="NCBI Taxonomy" id="571"/>
    <lineage>
        <taxon>Bacteria</taxon>
        <taxon>Pseudomonadati</taxon>
        <taxon>Pseudomonadota</taxon>
        <taxon>Gammaproteobacteria</taxon>
        <taxon>Enterobacterales</taxon>
        <taxon>Enterobacteriaceae</taxon>
        <taxon>Klebsiella/Raoultella group</taxon>
        <taxon>Klebsiella</taxon>
    </lineage>
</organism>